<gene>
    <name evidence="1" type="ORF">bsdtb5_31390</name>
</gene>
<dbReference type="EMBL" id="AP024169">
    <property type="protein sequence ID" value="BCN31844.1"/>
    <property type="molecule type" value="Genomic_DNA"/>
</dbReference>
<sequence>MEKLFVEMNQKLIPIDDAIVQKYNLKEGTLTPLTNQRIVDISRNFIHEKDRKEINSLDYHDSEIDEMENGLMLSTSEMIDIAEGSDSYPDANQDD</sequence>
<name>A0A7R7EN75_9FIRM</name>
<dbReference type="KEGG" id="ahb:bsdtb5_31390"/>
<reference evidence="1 2" key="1">
    <citation type="submission" date="2020-11" db="EMBL/GenBank/DDBJ databases">
        <title>Draft genome sequencing of a Lachnospiraceae strain isolated from anoxic soil subjected to BSD treatment.</title>
        <authorList>
            <person name="Uek A."/>
            <person name="Tonouchi A."/>
        </authorList>
    </citation>
    <scope>NUCLEOTIDE SEQUENCE [LARGE SCALE GENOMIC DNA]</scope>
    <source>
        <strain evidence="1 2">TB5</strain>
    </source>
</reference>
<organism evidence="1 2">
    <name type="scientific">Anaeromicropila herbilytica</name>
    <dbReference type="NCBI Taxonomy" id="2785025"/>
    <lineage>
        <taxon>Bacteria</taxon>
        <taxon>Bacillati</taxon>
        <taxon>Bacillota</taxon>
        <taxon>Clostridia</taxon>
        <taxon>Lachnospirales</taxon>
        <taxon>Lachnospiraceae</taxon>
        <taxon>Anaeromicropila</taxon>
    </lineage>
</organism>
<protein>
    <submittedName>
        <fullName evidence="1">Uncharacterized protein</fullName>
    </submittedName>
</protein>
<dbReference type="AlphaFoldDB" id="A0A7R7EN75"/>
<dbReference type="Proteomes" id="UP000595897">
    <property type="component" value="Chromosome"/>
</dbReference>
<dbReference type="RefSeq" id="WP_271712935.1">
    <property type="nucleotide sequence ID" value="NZ_AP024169.1"/>
</dbReference>
<evidence type="ECO:0000313" key="1">
    <source>
        <dbReference type="EMBL" id="BCN31844.1"/>
    </source>
</evidence>
<accession>A0A7R7EN75</accession>
<evidence type="ECO:0000313" key="2">
    <source>
        <dbReference type="Proteomes" id="UP000595897"/>
    </source>
</evidence>
<proteinExistence type="predicted"/>
<keyword evidence="2" id="KW-1185">Reference proteome</keyword>